<dbReference type="OMA" id="MEEGNNM"/>
<dbReference type="GeneID" id="14867020"/>
<dbReference type="PANTHER" id="PTHR13509">
    <property type="entry name" value="SEC61 SUBUNIT BETA"/>
    <property type="match status" value="1"/>
</dbReference>
<dbReference type="EMBL" id="GL883026">
    <property type="protein sequence ID" value="EGG15427.1"/>
    <property type="molecule type" value="Genomic_DNA"/>
</dbReference>
<evidence type="ECO:0000256" key="9">
    <source>
        <dbReference type="ARBA" id="ARBA00023136"/>
    </source>
</evidence>
<keyword evidence="12" id="KW-1185">Reference proteome</keyword>
<keyword evidence="5" id="KW-0256">Endoplasmic reticulum</keyword>
<keyword evidence="3" id="KW-0813">Transport</keyword>
<organism evidence="11 12">
    <name type="scientific">Cavenderia fasciculata</name>
    <name type="common">Slime mold</name>
    <name type="synonym">Dictyostelium fasciculatum</name>
    <dbReference type="NCBI Taxonomy" id="261658"/>
    <lineage>
        <taxon>Eukaryota</taxon>
        <taxon>Amoebozoa</taxon>
        <taxon>Evosea</taxon>
        <taxon>Eumycetozoa</taxon>
        <taxon>Dictyostelia</taxon>
        <taxon>Acytosteliales</taxon>
        <taxon>Cavenderiaceae</taxon>
        <taxon>Cavenderia</taxon>
    </lineage>
</organism>
<dbReference type="GO" id="GO:0006886">
    <property type="term" value="P:intracellular protein transport"/>
    <property type="evidence" value="ECO:0007669"/>
    <property type="project" value="InterPro"/>
</dbReference>
<evidence type="ECO:0000256" key="4">
    <source>
        <dbReference type="ARBA" id="ARBA00022692"/>
    </source>
</evidence>
<proteinExistence type="inferred from homology"/>
<gene>
    <name evidence="11" type="primary">sec61b</name>
    <name evidence="11" type="ORF">DFA_10262</name>
</gene>
<evidence type="ECO:0000256" key="1">
    <source>
        <dbReference type="ARBA" id="ARBA00004389"/>
    </source>
</evidence>
<evidence type="ECO:0000256" key="3">
    <source>
        <dbReference type="ARBA" id="ARBA00022448"/>
    </source>
</evidence>
<dbReference type="Pfam" id="PF03911">
    <property type="entry name" value="Sec61_beta"/>
    <property type="match status" value="1"/>
</dbReference>
<dbReference type="STRING" id="1054147.F4Q9Q8"/>
<evidence type="ECO:0000256" key="10">
    <source>
        <dbReference type="SAM" id="Phobius"/>
    </source>
</evidence>
<keyword evidence="8" id="KW-0811">Translocation</keyword>
<dbReference type="GO" id="GO:0005784">
    <property type="term" value="C:Sec61 translocon complex"/>
    <property type="evidence" value="ECO:0007669"/>
    <property type="project" value="InterPro"/>
</dbReference>
<keyword evidence="7 10" id="KW-1133">Transmembrane helix</keyword>
<evidence type="ECO:0000256" key="2">
    <source>
        <dbReference type="ARBA" id="ARBA00006103"/>
    </source>
</evidence>
<comment type="subcellular location">
    <subcellularLocation>
        <location evidence="1">Endoplasmic reticulum membrane</location>
        <topology evidence="1">Single-pass membrane protein</topology>
    </subcellularLocation>
</comment>
<accession>F4Q9Q8</accession>
<dbReference type="KEGG" id="dfa:DFA_10262"/>
<evidence type="ECO:0000313" key="11">
    <source>
        <dbReference type="EMBL" id="EGG15427.1"/>
    </source>
</evidence>
<dbReference type="InterPro" id="IPR016482">
    <property type="entry name" value="SecG/Sec61-beta/Sbh"/>
</dbReference>
<name>F4Q9Q8_CACFS</name>
<evidence type="ECO:0000256" key="5">
    <source>
        <dbReference type="ARBA" id="ARBA00022824"/>
    </source>
</evidence>
<dbReference type="RefSeq" id="XP_004354169.1">
    <property type="nucleotide sequence ID" value="XM_004354117.1"/>
</dbReference>
<keyword evidence="4 10" id="KW-0812">Transmembrane</keyword>
<sequence>MKRTTRAPASVNKGGMGSMVRHYSEESIGLKVGPQAVLIMSLVFIGFVILLHIWGYLSLRTYTYKYKYITVTVSCFVTI</sequence>
<evidence type="ECO:0000256" key="6">
    <source>
        <dbReference type="ARBA" id="ARBA00022927"/>
    </source>
</evidence>
<reference evidence="12" key="1">
    <citation type="journal article" date="2011" name="Genome Res.">
        <title>Phylogeny-wide analysis of social amoeba genomes highlights ancient origins for complex intercellular communication.</title>
        <authorList>
            <person name="Heidel A.J."/>
            <person name="Lawal H.M."/>
            <person name="Felder M."/>
            <person name="Schilde C."/>
            <person name="Helps N.R."/>
            <person name="Tunggal B."/>
            <person name="Rivero F."/>
            <person name="John U."/>
            <person name="Schleicher M."/>
            <person name="Eichinger L."/>
            <person name="Platzer M."/>
            <person name="Noegel A.A."/>
            <person name="Schaap P."/>
            <person name="Gloeckner G."/>
        </authorList>
    </citation>
    <scope>NUCLEOTIDE SEQUENCE [LARGE SCALE GENOMIC DNA]</scope>
    <source>
        <strain evidence="12">SH3</strain>
    </source>
</reference>
<dbReference type="InterPro" id="IPR030671">
    <property type="entry name" value="Sec61-beta/Sbh"/>
</dbReference>
<protein>
    <submittedName>
        <fullName evidence="11">Protein transport protein SEC61 beta subunit</fullName>
    </submittedName>
</protein>
<evidence type="ECO:0000256" key="7">
    <source>
        <dbReference type="ARBA" id="ARBA00022989"/>
    </source>
</evidence>
<feature type="transmembrane region" description="Helical" evidence="10">
    <location>
        <begin position="36"/>
        <end position="57"/>
    </location>
</feature>
<keyword evidence="9 10" id="KW-0472">Membrane</keyword>
<dbReference type="AlphaFoldDB" id="F4Q9Q8"/>
<evidence type="ECO:0000256" key="8">
    <source>
        <dbReference type="ARBA" id="ARBA00023010"/>
    </source>
</evidence>
<dbReference type="OrthoDB" id="5401193at2759"/>
<dbReference type="Proteomes" id="UP000007797">
    <property type="component" value="Unassembled WGS sequence"/>
</dbReference>
<keyword evidence="6" id="KW-0653">Protein transport</keyword>
<evidence type="ECO:0000313" key="12">
    <source>
        <dbReference type="Proteomes" id="UP000007797"/>
    </source>
</evidence>
<comment type="similarity">
    <text evidence="2">Belongs to the SEC61-beta family.</text>
</comment>